<dbReference type="RefSeq" id="WP_212966075.1">
    <property type="nucleotide sequence ID" value="NZ_BORB01000011.1"/>
</dbReference>
<name>A0ABQ4KHB7_9BACI</name>
<dbReference type="EMBL" id="BORB01000011">
    <property type="protein sequence ID" value="GIN57348.1"/>
    <property type="molecule type" value="Genomic_DNA"/>
</dbReference>
<organism evidence="1 2">
    <name type="scientific">Lederbergia ruris</name>
    <dbReference type="NCBI Taxonomy" id="217495"/>
    <lineage>
        <taxon>Bacteria</taxon>
        <taxon>Bacillati</taxon>
        <taxon>Bacillota</taxon>
        <taxon>Bacilli</taxon>
        <taxon>Bacillales</taxon>
        <taxon>Bacillaceae</taxon>
        <taxon>Lederbergia</taxon>
    </lineage>
</organism>
<evidence type="ECO:0000313" key="1">
    <source>
        <dbReference type="EMBL" id="GIN57348.1"/>
    </source>
</evidence>
<sequence length="554" mass="65113">MNYKDFMKQVDESLSRMSEKEKDEWIRNFARTTIESQRMMVLKSLTITEMEEEYLPGFAIKEIEEWCEKVENQDIHIECQGYEEYGESYWDRDWSYEYFDVFGMGNKLSKAFQVAENLLSHKQYEQSLELYERLCCMSFMAMDNDAEEMFELDLEELVDEDLVSLNLKQISLNLLYAKYQVSEGEERVNTLYRYLTWSMCKNIKMEEIFSAGPEELNGIDRFMEEWISFLTEKDGDLAGGLLSEACMYQGGSNRLAETAKVVWRKHPVLYEKACKQLLNANKISRCEQLGLEAIRVLPEKLIIRGRIADLIAKVAVQLEHFDVMKECYKASFYAESTLNHYLRLFELPEYQDVTNRAAKYAITLTESPMVEGQFYNKQLRVNKLSKDHKKAIRFFNGEFDEIMEECHKDKTTLGWSTQFKGIAVPLFILLLDKNNKLTKAGQRLMDGIDIRLGNQEDEKSFADRFLYWKDKVVITNDQYDKYISWLREEVDKRTQAVVGGGYRKSYHKAAELITALNETMESKGVSHGRTSLIEYYKKLHSRKRAFKAELERLR</sequence>
<gene>
    <name evidence="1" type="ORF">J8TS2_16670</name>
</gene>
<comment type="caution">
    <text evidence="1">The sequence shown here is derived from an EMBL/GenBank/DDBJ whole genome shotgun (WGS) entry which is preliminary data.</text>
</comment>
<dbReference type="Proteomes" id="UP000679950">
    <property type="component" value="Unassembled WGS sequence"/>
</dbReference>
<accession>A0ABQ4KHB7</accession>
<reference evidence="1 2" key="1">
    <citation type="submission" date="2021-03" db="EMBL/GenBank/DDBJ databases">
        <title>Antimicrobial resistance genes in bacteria isolated from Japanese honey, and their potential for conferring macrolide and lincosamide resistance in the American foulbrood pathogen Paenibacillus larvae.</title>
        <authorList>
            <person name="Okamoto M."/>
            <person name="Kumagai M."/>
            <person name="Kanamori H."/>
            <person name="Takamatsu D."/>
        </authorList>
    </citation>
    <scope>NUCLEOTIDE SEQUENCE [LARGE SCALE GENOMIC DNA]</scope>
    <source>
        <strain evidence="1 2">J8TS2</strain>
    </source>
</reference>
<evidence type="ECO:0000313" key="2">
    <source>
        <dbReference type="Proteomes" id="UP000679950"/>
    </source>
</evidence>
<protein>
    <submittedName>
        <fullName evidence="1">Uncharacterized protein</fullName>
    </submittedName>
</protein>
<proteinExistence type="predicted"/>
<keyword evidence="2" id="KW-1185">Reference proteome</keyword>